<dbReference type="AlphaFoldDB" id="C0GE98"/>
<feature type="transmembrane region" description="Helical" evidence="1">
    <location>
        <begin position="663"/>
        <end position="692"/>
    </location>
</feature>
<dbReference type="PANTHER" id="PTHR10166">
    <property type="entry name" value="VOLTAGE-DEPENDENT CALCIUM CHANNEL SUBUNIT ALPHA-2/DELTA-RELATED"/>
    <property type="match status" value="1"/>
</dbReference>
<evidence type="ECO:0000313" key="5">
    <source>
        <dbReference type="Proteomes" id="UP000006443"/>
    </source>
</evidence>
<organism evidence="4 5">
    <name type="scientific">Dethiobacter alkaliphilus AHT 1</name>
    <dbReference type="NCBI Taxonomy" id="555088"/>
    <lineage>
        <taxon>Bacteria</taxon>
        <taxon>Bacillati</taxon>
        <taxon>Bacillota</taxon>
        <taxon>Dethiobacteria</taxon>
        <taxon>Dethiobacterales</taxon>
        <taxon>Dethiobacteraceae</taxon>
        <taxon>Dethiobacter</taxon>
    </lineage>
</organism>
<keyword evidence="1" id="KW-0472">Membrane</keyword>
<sequence length="841" mass="92489">MLHRFRSSLIKLVVFAMLLSTLAGAVVQARSGRSHTTEALSVILVVDISGSMDRNDPQYLRETATLIFMDLLGPKDYLGVLAFDDRIEELVPLQQVADNKGTFKEAVEGNLVPRGFTDYVGALEEAFEQLHSVETGDARQVVVFLTDGEPNPHLDARNDDEFMEGYLGELWDLTGEYAAAGVPVYPVAFSDEVGPEVLEQIAGHTGADFVLMPDPGDLVVTFFELVSRLKNRNLFFANQEAGGETVEFAVSENTRQVNIVAIAEAGGVINMEMSSPLGTVTEDSFDGLVIEEYGSSMLVVLNDPGDYAKGSWSAVFDGARVSVMADTEQFVSARLLEPLDSGQYPLNEPLPVTVEVTTSGGADAGDVQAVARITKPGEAVPVTVSLQETDGLFHGEYEDTNQQGVYIVEVELSRQGEVIASASAEAQVQLLPYISTDFWAGEGYRLGEEIIVTGTLSVAGNRLPEGGELSLDYFRVEMEYENGEVVSIPLKDSGDYEEHGDVRSDDGIWSNRFVFEHPGQTEAYLRSSGTYRGADFTLERRLGAFTVLPQGTVEVTVENNELWTRPGGNFRIPVAIVSNSSFAENVILTLQGDAMLEQTSVELEPGETRMLDLAAVPAEDLPYGSYSVTLLAESDEGLTQVEVNNGELSLDVLTTGEALQRRFLGSVLTVGSILVVLLVIALMVYLLGMVLYRLIVYPQTRLRGALSYRLDPMHPLQELSLTKSGKTSVKITLDEDNRDADFLVSQGDHDFTMSIYTQWDNRLPKFLQGWRTLVQREIPVKVLLECEKPGVIEFEGEVYTKKELFHLEEFTLGNVTFQYINSNSRWFKNQRAGVDILKGKV</sequence>
<feature type="domain" description="VWFA" evidence="3">
    <location>
        <begin position="41"/>
        <end position="229"/>
    </location>
</feature>
<dbReference type="STRING" id="555088.DealDRAFT_0807"/>
<dbReference type="EMBL" id="ACJM01000003">
    <property type="protein sequence ID" value="EEG78392.1"/>
    <property type="molecule type" value="Genomic_DNA"/>
</dbReference>
<dbReference type="Pfam" id="PF00092">
    <property type="entry name" value="VWA"/>
    <property type="match status" value="1"/>
</dbReference>
<dbReference type="RefSeq" id="WP_008515113.1">
    <property type="nucleotide sequence ID" value="NZ_ACJM01000003.1"/>
</dbReference>
<dbReference type="SMART" id="SM00327">
    <property type="entry name" value="VWA"/>
    <property type="match status" value="1"/>
</dbReference>
<feature type="chain" id="PRO_5038826465" evidence="2">
    <location>
        <begin position="26"/>
        <end position="841"/>
    </location>
</feature>
<feature type="signal peptide" evidence="2">
    <location>
        <begin position="1"/>
        <end position="25"/>
    </location>
</feature>
<dbReference type="CDD" id="cd00198">
    <property type="entry name" value="vWFA"/>
    <property type="match status" value="1"/>
</dbReference>
<dbReference type="InterPro" id="IPR036465">
    <property type="entry name" value="vWFA_dom_sf"/>
</dbReference>
<comment type="caution">
    <text evidence="4">The sequence shown here is derived from an EMBL/GenBank/DDBJ whole genome shotgun (WGS) entry which is preliminary data.</text>
</comment>
<keyword evidence="1" id="KW-0812">Transmembrane</keyword>
<dbReference type="SUPFAM" id="SSF53300">
    <property type="entry name" value="vWA-like"/>
    <property type="match status" value="1"/>
</dbReference>
<keyword evidence="1" id="KW-1133">Transmembrane helix</keyword>
<evidence type="ECO:0000256" key="1">
    <source>
        <dbReference type="SAM" id="Phobius"/>
    </source>
</evidence>
<dbReference type="OrthoDB" id="1673233at2"/>
<evidence type="ECO:0000256" key="2">
    <source>
        <dbReference type="SAM" id="SignalP"/>
    </source>
</evidence>
<name>C0GE98_DETAL</name>
<reference evidence="4 5" key="1">
    <citation type="submission" date="2009-02" db="EMBL/GenBank/DDBJ databases">
        <title>Sequencing of the draft genome and assembly of Dethiobacter alkaliphilus AHT 1.</title>
        <authorList>
            <consortium name="US DOE Joint Genome Institute (JGI-PGF)"/>
            <person name="Lucas S."/>
            <person name="Copeland A."/>
            <person name="Lapidus A."/>
            <person name="Glavina del Rio T."/>
            <person name="Dalin E."/>
            <person name="Tice H."/>
            <person name="Bruce D."/>
            <person name="Goodwin L."/>
            <person name="Pitluck S."/>
            <person name="Larimer F."/>
            <person name="Land M.L."/>
            <person name="Hauser L."/>
            <person name="Muyzer G."/>
        </authorList>
    </citation>
    <scope>NUCLEOTIDE SEQUENCE [LARGE SCALE GENOMIC DNA]</scope>
    <source>
        <strain evidence="4 5">AHT 1</strain>
    </source>
</reference>
<dbReference type="PROSITE" id="PS50234">
    <property type="entry name" value="VWFA"/>
    <property type="match status" value="1"/>
</dbReference>
<dbReference type="eggNOG" id="COG2304">
    <property type="taxonomic scope" value="Bacteria"/>
</dbReference>
<keyword evidence="2" id="KW-0732">Signal</keyword>
<proteinExistence type="predicted"/>
<accession>C0GE98</accession>
<protein>
    <submittedName>
        <fullName evidence="4">von Willebrand factor type A</fullName>
    </submittedName>
</protein>
<dbReference type="Gene3D" id="3.40.50.410">
    <property type="entry name" value="von Willebrand factor, type A domain"/>
    <property type="match status" value="1"/>
</dbReference>
<evidence type="ECO:0000259" key="3">
    <source>
        <dbReference type="PROSITE" id="PS50234"/>
    </source>
</evidence>
<gene>
    <name evidence="4" type="ORF">DealDRAFT_0807</name>
</gene>
<evidence type="ECO:0000313" key="4">
    <source>
        <dbReference type="EMBL" id="EEG78392.1"/>
    </source>
</evidence>
<keyword evidence="5" id="KW-1185">Reference proteome</keyword>
<dbReference type="InterPro" id="IPR002035">
    <property type="entry name" value="VWF_A"/>
</dbReference>
<dbReference type="Proteomes" id="UP000006443">
    <property type="component" value="Unassembled WGS sequence"/>
</dbReference>
<dbReference type="InterPro" id="IPR051173">
    <property type="entry name" value="Ca_channel_alpha-2/delta"/>
</dbReference>
<dbReference type="PANTHER" id="PTHR10166:SF37">
    <property type="entry name" value="STOLID, ISOFORM H"/>
    <property type="match status" value="1"/>
</dbReference>